<gene>
    <name evidence="9" type="ORF">GOP47_0024685</name>
</gene>
<evidence type="ECO:0000256" key="5">
    <source>
        <dbReference type="ARBA" id="ARBA00023014"/>
    </source>
</evidence>
<dbReference type="SUPFAM" id="SSF54292">
    <property type="entry name" value="2Fe-2S ferredoxin-like"/>
    <property type="match status" value="1"/>
</dbReference>
<feature type="domain" description="2Fe-2S ferredoxin-type" evidence="8">
    <location>
        <begin position="141"/>
        <end position="190"/>
    </location>
</feature>
<dbReference type="GO" id="GO:0140647">
    <property type="term" value="P:P450-containing electron transport chain"/>
    <property type="evidence" value="ECO:0007669"/>
    <property type="project" value="InterPro"/>
</dbReference>
<organism evidence="9 10">
    <name type="scientific">Adiantum capillus-veneris</name>
    <name type="common">Maidenhair fern</name>
    <dbReference type="NCBI Taxonomy" id="13818"/>
    <lineage>
        <taxon>Eukaryota</taxon>
        <taxon>Viridiplantae</taxon>
        <taxon>Streptophyta</taxon>
        <taxon>Embryophyta</taxon>
        <taxon>Tracheophyta</taxon>
        <taxon>Polypodiopsida</taxon>
        <taxon>Polypodiidae</taxon>
        <taxon>Polypodiales</taxon>
        <taxon>Pteridineae</taxon>
        <taxon>Pteridaceae</taxon>
        <taxon>Vittarioideae</taxon>
        <taxon>Adiantum</taxon>
    </lineage>
</organism>
<dbReference type="InterPro" id="IPR001055">
    <property type="entry name" value="Adrenodoxin-like"/>
</dbReference>
<evidence type="ECO:0000256" key="7">
    <source>
        <dbReference type="SAM" id="MobiDB-lite"/>
    </source>
</evidence>
<dbReference type="PANTHER" id="PTHR23426:SF65">
    <property type="entry name" value="FERREDOXIN-2, MITOCHONDRIAL"/>
    <property type="match status" value="1"/>
</dbReference>
<keyword evidence="3" id="KW-0479">Metal-binding</keyword>
<dbReference type="EMBL" id="JABFUD020000024">
    <property type="protein sequence ID" value="KAI5060265.1"/>
    <property type="molecule type" value="Genomic_DNA"/>
</dbReference>
<evidence type="ECO:0000313" key="10">
    <source>
        <dbReference type="Proteomes" id="UP000886520"/>
    </source>
</evidence>
<dbReference type="InterPro" id="IPR001041">
    <property type="entry name" value="2Fe-2S_ferredoxin-type"/>
</dbReference>
<dbReference type="Gene3D" id="3.10.20.30">
    <property type="match status" value="1"/>
</dbReference>
<evidence type="ECO:0000259" key="8">
    <source>
        <dbReference type="Pfam" id="PF00111"/>
    </source>
</evidence>
<proteinExistence type="inferred from homology"/>
<dbReference type="GO" id="GO:0051537">
    <property type="term" value="F:2 iron, 2 sulfur cluster binding"/>
    <property type="evidence" value="ECO:0007669"/>
    <property type="project" value="UniProtKB-KW"/>
</dbReference>
<name>A0A9D4Z3V5_ADICA</name>
<dbReference type="GO" id="GO:0009055">
    <property type="term" value="F:electron transfer activity"/>
    <property type="evidence" value="ECO:0007669"/>
    <property type="project" value="TreeGrafter"/>
</dbReference>
<comment type="similarity">
    <text evidence="1">Belongs to the adrenodoxin/putidaredoxin family.</text>
</comment>
<dbReference type="Proteomes" id="UP000886520">
    <property type="component" value="Chromosome 24"/>
</dbReference>
<comment type="caution">
    <text evidence="9">The sequence shown here is derived from an EMBL/GenBank/DDBJ whole genome shotgun (WGS) entry which is preliminary data.</text>
</comment>
<feature type="compositionally biased region" description="Low complexity" evidence="7">
    <location>
        <begin position="69"/>
        <end position="83"/>
    </location>
</feature>
<dbReference type="GO" id="GO:0046872">
    <property type="term" value="F:metal ion binding"/>
    <property type="evidence" value="ECO:0007669"/>
    <property type="project" value="UniProtKB-KW"/>
</dbReference>
<dbReference type="OrthoDB" id="5987010at2759"/>
<dbReference type="InterPro" id="IPR036010">
    <property type="entry name" value="2Fe-2S_ferredoxin-like_sf"/>
</dbReference>
<dbReference type="PANTHER" id="PTHR23426">
    <property type="entry name" value="FERREDOXIN/ADRENODOXIN"/>
    <property type="match status" value="1"/>
</dbReference>
<comment type="cofactor">
    <cofactor evidence="6">
        <name>[2Fe-2S] cluster</name>
        <dbReference type="ChEBI" id="CHEBI:190135"/>
    </cofactor>
</comment>
<dbReference type="AlphaFoldDB" id="A0A9D4Z3V5"/>
<feature type="compositionally biased region" description="Polar residues" evidence="7">
    <location>
        <begin position="52"/>
        <end position="68"/>
    </location>
</feature>
<evidence type="ECO:0000256" key="2">
    <source>
        <dbReference type="ARBA" id="ARBA00022714"/>
    </source>
</evidence>
<dbReference type="Pfam" id="PF00111">
    <property type="entry name" value="Fer2"/>
    <property type="match status" value="1"/>
</dbReference>
<evidence type="ECO:0000313" key="9">
    <source>
        <dbReference type="EMBL" id="KAI5060265.1"/>
    </source>
</evidence>
<keyword evidence="5" id="KW-0411">Iron-sulfur</keyword>
<reference evidence="9" key="1">
    <citation type="submission" date="2021-01" db="EMBL/GenBank/DDBJ databases">
        <title>Adiantum capillus-veneris genome.</title>
        <authorList>
            <person name="Fang Y."/>
            <person name="Liao Q."/>
        </authorList>
    </citation>
    <scope>NUCLEOTIDE SEQUENCE</scope>
    <source>
        <strain evidence="9">H3</strain>
        <tissue evidence="9">Leaf</tissue>
    </source>
</reference>
<dbReference type="InterPro" id="IPR012675">
    <property type="entry name" value="Beta-grasp_dom_sf"/>
</dbReference>
<sequence>MAPSALGLPSATRFAEGVHASSSSAFWPEPRKGFLRVTSCPGRSALISVRSSFKSSTGVAEPSLPSTEASQGPSSSTYSASSAEPTVDAGPPTIDLEFLGLEQGEDGLPKADTISVGSGEKLLRTVMNEQKLELYDLYGKIMNCGGGGSCGTCIVEVLEGSELLNERTDAEERYLKKKPGTWRLSCQTIVGDKTNSGKVVVQRLPQKKK</sequence>
<keyword evidence="2" id="KW-0001">2Fe-2S</keyword>
<feature type="region of interest" description="Disordered" evidence="7">
    <location>
        <begin position="52"/>
        <end position="93"/>
    </location>
</feature>
<keyword evidence="10" id="KW-1185">Reference proteome</keyword>
<dbReference type="GO" id="GO:0005739">
    <property type="term" value="C:mitochondrion"/>
    <property type="evidence" value="ECO:0007669"/>
    <property type="project" value="TreeGrafter"/>
</dbReference>
<evidence type="ECO:0000256" key="6">
    <source>
        <dbReference type="ARBA" id="ARBA00034078"/>
    </source>
</evidence>
<evidence type="ECO:0000256" key="3">
    <source>
        <dbReference type="ARBA" id="ARBA00022723"/>
    </source>
</evidence>
<protein>
    <recommendedName>
        <fullName evidence="8">2Fe-2S ferredoxin-type domain-containing protein</fullName>
    </recommendedName>
</protein>
<accession>A0A9D4Z3V5</accession>
<evidence type="ECO:0000256" key="4">
    <source>
        <dbReference type="ARBA" id="ARBA00023004"/>
    </source>
</evidence>
<evidence type="ECO:0000256" key="1">
    <source>
        <dbReference type="ARBA" id="ARBA00010914"/>
    </source>
</evidence>
<keyword evidence="4" id="KW-0408">Iron</keyword>